<dbReference type="PROSITE" id="PS51318">
    <property type="entry name" value="TAT"/>
    <property type="match status" value="1"/>
</dbReference>
<dbReference type="Gene3D" id="2.60.40.650">
    <property type="match status" value="1"/>
</dbReference>
<evidence type="ECO:0000313" key="2">
    <source>
        <dbReference type="EMBL" id="SUZ94826.1"/>
    </source>
</evidence>
<dbReference type="InterPro" id="IPR006311">
    <property type="entry name" value="TAT_signal"/>
</dbReference>
<dbReference type="SUPFAM" id="SSF56524">
    <property type="entry name" value="Oxidoreductase molybdopterin-binding domain"/>
    <property type="match status" value="1"/>
</dbReference>
<organism evidence="2">
    <name type="scientific">marine metagenome</name>
    <dbReference type="NCBI Taxonomy" id="408172"/>
    <lineage>
        <taxon>unclassified sequences</taxon>
        <taxon>metagenomes</taxon>
        <taxon>ecological metagenomes</taxon>
    </lineage>
</organism>
<dbReference type="AlphaFoldDB" id="A0A381RSG9"/>
<proteinExistence type="predicted"/>
<sequence length="399" mass="44605">MKDLSAPAILSRRTVLSAALGSATTLAVVPRASLAALTSGPSTFPLQAQNEHQIPFTNDEQPQDMANQVVWQKLRDWHTPAEQLYEVSHYEKPADVTDRRLRITGMVDRPTSLTLAQIRGMQSETYTAVLECGGNGASARFSGAIGNMKWTGTRLLPILERAGIDPDAIEVVFFGEDKGEEEIRGNTYEQQFARSLPLREPVMETAMLCYEINGMPLSMVHGSPLRLVVPGWYGVAWVKWLNRIDLVDRRYVGRFMSRDYVTLRGEETESGTVWHRTLVGPINIKSITARTIRQTDGNVRIEGAAWTDGTPLRSVQISIDGDSWVDVVLQPPPADATPHTWTFWSYVWINPTSGSHTIVSRAIDTKGRVQPSTEDPQIAMKRTYWEASQQVVREIELTE</sequence>
<dbReference type="Pfam" id="PF00174">
    <property type="entry name" value="Oxidored_molyb"/>
    <property type="match status" value="1"/>
</dbReference>
<dbReference type="EMBL" id="UINC01002270">
    <property type="protein sequence ID" value="SUZ94826.1"/>
    <property type="molecule type" value="Genomic_DNA"/>
</dbReference>
<protein>
    <recommendedName>
        <fullName evidence="1">Oxidoreductase molybdopterin-binding domain-containing protein</fullName>
    </recommendedName>
</protein>
<dbReference type="GO" id="GO:0043546">
    <property type="term" value="F:molybdopterin cofactor binding"/>
    <property type="evidence" value="ECO:0007669"/>
    <property type="project" value="TreeGrafter"/>
</dbReference>
<dbReference type="InterPro" id="IPR000572">
    <property type="entry name" value="OxRdtase_Mopterin-bd_dom"/>
</dbReference>
<evidence type="ECO:0000259" key="1">
    <source>
        <dbReference type="Pfam" id="PF00174"/>
    </source>
</evidence>
<gene>
    <name evidence="2" type="ORF">METZ01_LOCUS47680</name>
</gene>
<dbReference type="SUPFAM" id="SSF81296">
    <property type="entry name" value="E set domains"/>
    <property type="match status" value="1"/>
</dbReference>
<dbReference type="GO" id="GO:0020037">
    <property type="term" value="F:heme binding"/>
    <property type="evidence" value="ECO:0007669"/>
    <property type="project" value="TreeGrafter"/>
</dbReference>
<dbReference type="InterPro" id="IPR008335">
    <property type="entry name" value="Mopterin_OxRdtase_euk"/>
</dbReference>
<dbReference type="PRINTS" id="PR00407">
    <property type="entry name" value="EUMOPTERIN"/>
</dbReference>
<dbReference type="InterPro" id="IPR036374">
    <property type="entry name" value="OxRdtase_Mopterin-bd_sf"/>
</dbReference>
<accession>A0A381RSG9</accession>
<dbReference type="PANTHER" id="PTHR19372:SF7">
    <property type="entry name" value="SULFITE OXIDASE, MITOCHONDRIAL"/>
    <property type="match status" value="1"/>
</dbReference>
<dbReference type="GO" id="GO:0006790">
    <property type="term" value="P:sulfur compound metabolic process"/>
    <property type="evidence" value="ECO:0007669"/>
    <property type="project" value="TreeGrafter"/>
</dbReference>
<dbReference type="InterPro" id="IPR014756">
    <property type="entry name" value="Ig_E-set"/>
</dbReference>
<feature type="domain" description="Oxidoreductase molybdopterin-binding" evidence="1">
    <location>
        <begin position="93"/>
        <end position="251"/>
    </location>
</feature>
<reference evidence="2" key="1">
    <citation type="submission" date="2018-05" db="EMBL/GenBank/DDBJ databases">
        <authorList>
            <person name="Lanie J.A."/>
            <person name="Ng W.-L."/>
            <person name="Kazmierczak K.M."/>
            <person name="Andrzejewski T.M."/>
            <person name="Davidsen T.M."/>
            <person name="Wayne K.J."/>
            <person name="Tettelin H."/>
            <person name="Glass J.I."/>
            <person name="Rusch D."/>
            <person name="Podicherti R."/>
            <person name="Tsui H.-C.T."/>
            <person name="Winkler M.E."/>
        </authorList>
    </citation>
    <scope>NUCLEOTIDE SEQUENCE</scope>
</reference>
<name>A0A381RSG9_9ZZZZ</name>
<dbReference type="GO" id="GO:0008482">
    <property type="term" value="F:sulfite oxidase activity"/>
    <property type="evidence" value="ECO:0007669"/>
    <property type="project" value="TreeGrafter"/>
</dbReference>
<dbReference type="PANTHER" id="PTHR19372">
    <property type="entry name" value="SULFITE REDUCTASE"/>
    <property type="match status" value="1"/>
</dbReference>
<dbReference type="Gene3D" id="3.90.420.10">
    <property type="entry name" value="Oxidoreductase, molybdopterin-binding domain"/>
    <property type="match status" value="1"/>
</dbReference>